<keyword evidence="2 8" id="KW-0378">Hydrolase</keyword>
<gene>
    <name evidence="8" type="ORF">CZ814_03581</name>
</gene>
<evidence type="ECO:0000259" key="7">
    <source>
        <dbReference type="Pfam" id="PF02927"/>
    </source>
</evidence>
<dbReference type="InterPro" id="IPR008928">
    <property type="entry name" value="6-hairpin_glycosidase_sf"/>
</dbReference>
<feature type="domain" description="Glycoside hydrolase family 9" evidence="6">
    <location>
        <begin position="99"/>
        <end position="508"/>
    </location>
</feature>
<keyword evidence="4" id="KW-0326">Glycosidase</keyword>
<sequence length="578" mass="65597">MQLLINHLGYECFNTKQALLQTTSQTLSGQAELVCNLTNQTIMQLPLTACGTTAQWHTGNIYQIDFSSYQKAGDYRIRYANIETPVFSIAEGILMQRTFSDVLHYFKSQRCSGIYDLADSQAQLLNSDTNVDVRGGWYDASGDVSKYLSHLSYANYLNPQQTPMIVWNMLKAYEIAEDQTDIADFTRVRLLDEALFGADFLVRMQSDDGFFYMTVFDKWSKSPAQRDICAYATQDGIKTDDYQAGFRQGGGMAIAALAAAARIATLPSCSRIPHSDNVQSELYLQAAEHGYWHLKQHNINYLNDNAENIIDEYCALLAAVELYRATHQQRYLTEMRDWAQRLSQRQMSDQNVNHYWSATTDGSRPYYHAAEAGLPAIALMQYLSAEPDTKHQQQLRPVLVNALNFELTLTAEVNNPFGYPRQYTKAVDGDKQTAFFVAHNNESGYWWQGENARIASLASMAFMAQTHLTDDALKQQLMQYGQQLMNWILGLNPFDMCMLDGHGHNNPDYLPLLGFSNAKGGVCNGITSGFENEQDIAFNPAEQKNDMLQNWRWGEQWIPHGGWYLLATTLQFKERHHG</sequence>
<evidence type="ECO:0000256" key="3">
    <source>
        <dbReference type="ARBA" id="ARBA00023277"/>
    </source>
</evidence>
<organism evidence="8 9">
    <name type="scientific">Photobacterium toruni</name>
    <dbReference type="NCBI Taxonomy" id="1935446"/>
    <lineage>
        <taxon>Bacteria</taxon>
        <taxon>Pseudomonadati</taxon>
        <taxon>Pseudomonadota</taxon>
        <taxon>Gammaproteobacteria</taxon>
        <taxon>Vibrionales</taxon>
        <taxon>Vibrionaceae</taxon>
        <taxon>Photobacterium</taxon>
    </lineage>
</organism>
<evidence type="ECO:0000313" key="8">
    <source>
        <dbReference type="EMBL" id="SKA55199.1"/>
    </source>
</evidence>
<feature type="domain" description="Cellulase Ig-like" evidence="7">
    <location>
        <begin position="3"/>
        <end position="82"/>
    </location>
</feature>
<evidence type="ECO:0000256" key="4">
    <source>
        <dbReference type="ARBA" id="ARBA00023295"/>
    </source>
</evidence>
<evidence type="ECO:0000259" key="6">
    <source>
        <dbReference type="Pfam" id="PF00759"/>
    </source>
</evidence>
<dbReference type="Pfam" id="PF00759">
    <property type="entry name" value="Glyco_hydro_9"/>
    <property type="match status" value="1"/>
</dbReference>
<dbReference type="Gene3D" id="1.50.10.10">
    <property type="match status" value="1"/>
</dbReference>
<proteinExistence type="inferred from homology"/>
<evidence type="ECO:0000313" key="9">
    <source>
        <dbReference type="Proteomes" id="UP000191116"/>
    </source>
</evidence>
<dbReference type="InterPro" id="IPR012341">
    <property type="entry name" value="6hp_glycosidase-like_sf"/>
</dbReference>
<dbReference type="PANTHER" id="PTHR22298">
    <property type="entry name" value="ENDO-1,4-BETA-GLUCANASE"/>
    <property type="match status" value="1"/>
</dbReference>
<dbReference type="InterPro" id="IPR004197">
    <property type="entry name" value="Cellulase_Ig-like"/>
</dbReference>
<dbReference type="AlphaFoldDB" id="A0A1T4UR64"/>
<dbReference type="CDD" id="cd02850">
    <property type="entry name" value="E_set_Cellulase_N"/>
    <property type="match status" value="1"/>
</dbReference>
<dbReference type="Proteomes" id="UP000191116">
    <property type="component" value="Unassembled WGS sequence"/>
</dbReference>
<dbReference type="OrthoDB" id="9808897at2"/>
<keyword evidence="5" id="KW-0624">Polysaccharide degradation</keyword>
<protein>
    <submittedName>
        <fullName evidence="8">Glycosyl hydrolase family 9</fullName>
    </submittedName>
</protein>
<comment type="similarity">
    <text evidence="1">Belongs to the glycosyl hydrolase 9 (cellulase E) family.</text>
</comment>
<accession>A0A1T4UR64</accession>
<dbReference type="Gene3D" id="2.60.40.10">
    <property type="entry name" value="Immunoglobulins"/>
    <property type="match status" value="1"/>
</dbReference>
<evidence type="ECO:0000256" key="2">
    <source>
        <dbReference type="ARBA" id="ARBA00022801"/>
    </source>
</evidence>
<dbReference type="RefSeq" id="WP_080176278.1">
    <property type="nucleotide sequence ID" value="NZ_AP024854.1"/>
</dbReference>
<dbReference type="EMBL" id="FUWP01000029">
    <property type="protein sequence ID" value="SKA55199.1"/>
    <property type="molecule type" value="Genomic_DNA"/>
</dbReference>
<evidence type="ECO:0000256" key="5">
    <source>
        <dbReference type="ARBA" id="ARBA00023326"/>
    </source>
</evidence>
<dbReference type="GO" id="GO:0008810">
    <property type="term" value="F:cellulase activity"/>
    <property type="evidence" value="ECO:0007669"/>
    <property type="project" value="InterPro"/>
</dbReference>
<dbReference type="SUPFAM" id="SSF48208">
    <property type="entry name" value="Six-hairpin glycosidases"/>
    <property type="match status" value="1"/>
</dbReference>
<dbReference type="Pfam" id="PF02927">
    <property type="entry name" value="CelD_N"/>
    <property type="match status" value="1"/>
</dbReference>
<dbReference type="InterPro" id="IPR013783">
    <property type="entry name" value="Ig-like_fold"/>
</dbReference>
<reference evidence="8 9" key="1">
    <citation type="submission" date="2017-02" db="EMBL/GenBank/DDBJ databases">
        <authorList>
            <person name="Peterson S.W."/>
        </authorList>
    </citation>
    <scope>NUCLEOTIDE SEQUENCE [LARGE SCALE GENOMIC DNA]</scope>
    <source>
        <strain evidence="8 9">CECT 9189</strain>
    </source>
</reference>
<name>A0A1T4UR64_9GAMM</name>
<dbReference type="SUPFAM" id="SSF81296">
    <property type="entry name" value="E set domains"/>
    <property type="match status" value="1"/>
</dbReference>
<dbReference type="GO" id="GO:0000272">
    <property type="term" value="P:polysaccharide catabolic process"/>
    <property type="evidence" value="ECO:0007669"/>
    <property type="project" value="UniProtKB-KW"/>
</dbReference>
<dbReference type="InterPro" id="IPR001701">
    <property type="entry name" value="Glyco_hydro_9"/>
</dbReference>
<evidence type="ECO:0000256" key="1">
    <source>
        <dbReference type="ARBA" id="ARBA00007072"/>
    </source>
</evidence>
<keyword evidence="3" id="KW-0119">Carbohydrate metabolism</keyword>
<dbReference type="InterPro" id="IPR014756">
    <property type="entry name" value="Ig_E-set"/>
</dbReference>